<feature type="chain" id="PRO_5006434595" evidence="1">
    <location>
        <begin position="21"/>
        <end position="152"/>
    </location>
</feature>
<dbReference type="AlphaFoldDB" id="A0A0R3CPR4"/>
<reference evidence="2 3" key="1">
    <citation type="submission" date="2015-09" db="EMBL/GenBank/DDBJ databases">
        <title>Draft Genome Sequence of the Strain BR 3267 (Bradyrhizobium yuanmingense) recommended as inoculant for cowpea in Brazil.</title>
        <authorList>
            <person name="Simoes-Araujo J.L."/>
            <person name="Zilli J.E."/>
        </authorList>
    </citation>
    <scope>NUCLEOTIDE SEQUENCE [LARGE SCALE GENOMIC DNA]</scope>
    <source>
        <strain evidence="2 3">BR3267</strain>
    </source>
</reference>
<gene>
    <name evidence="2" type="ORF">AOQ72_18345</name>
</gene>
<proteinExistence type="predicted"/>
<dbReference type="STRING" id="108015.GA0061099_1006334"/>
<protein>
    <submittedName>
        <fullName evidence="2">Uncharacterized protein</fullName>
    </submittedName>
</protein>
<evidence type="ECO:0000313" key="3">
    <source>
        <dbReference type="Proteomes" id="UP000051380"/>
    </source>
</evidence>
<feature type="signal peptide" evidence="1">
    <location>
        <begin position="1"/>
        <end position="20"/>
    </location>
</feature>
<evidence type="ECO:0000313" key="2">
    <source>
        <dbReference type="EMBL" id="KRP96286.1"/>
    </source>
</evidence>
<dbReference type="EMBL" id="LJYF01000026">
    <property type="protein sequence ID" value="KRP96286.1"/>
    <property type="molecule type" value="Genomic_DNA"/>
</dbReference>
<evidence type="ECO:0000256" key="1">
    <source>
        <dbReference type="SAM" id="SignalP"/>
    </source>
</evidence>
<keyword evidence="1" id="KW-0732">Signal</keyword>
<dbReference type="RefSeq" id="WP_057027549.1">
    <property type="nucleotide sequence ID" value="NZ_LJYF01000026.1"/>
</dbReference>
<dbReference type="Proteomes" id="UP000051380">
    <property type="component" value="Unassembled WGS sequence"/>
</dbReference>
<organism evidence="2 3">
    <name type="scientific">Bradyrhizobium yuanmingense</name>
    <dbReference type="NCBI Taxonomy" id="108015"/>
    <lineage>
        <taxon>Bacteria</taxon>
        <taxon>Pseudomonadati</taxon>
        <taxon>Pseudomonadota</taxon>
        <taxon>Alphaproteobacteria</taxon>
        <taxon>Hyphomicrobiales</taxon>
        <taxon>Nitrobacteraceae</taxon>
        <taxon>Bradyrhizobium</taxon>
    </lineage>
</organism>
<name>A0A0R3CPR4_9BRAD</name>
<sequence length="152" mass="16684">MKTLLAAIIALCATSSIASASGWRTYRIPESGTSVDIPAAIFTEPAGKPDGYGQHFRSSDGNADFTVQAVENRQGLSPGEFLASKNPPTGIIYKRISSNFFVVSSIKRDKIWYNRCNFARGYVHCVLINYPAAQKRRWDAVVTRISHSLRGG</sequence>
<dbReference type="OrthoDB" id="996425at2"/>
<accession>A0A0R3CPR4</accession>
<comment type="caution">
    <text evidence="2">The sequence shown here is derived from an EMBL/GenBank/DDBJ whole genome shotgun (WGS) entry which is preliminary data.</text>
</comment>